<dbReference type="GO" id="GO:0022857">
    <property type="term" value="F:transmembrane transporter activity"/>
    <property type="evidence" value="ECO:0007669"/>
    <property type="project" value="InterPro"/>
</dbReference>
<evidence type="ECO:0000256" key="1">
    <source>
        <dbReference type="ARBA" id="ARBA00004651"/>
    </source>
</evidence>
<evidence type="ECO:0000256" key="2">
    <source>
        <dbReference type="ARBA" id="ARBA00022475"/>
    </source>
</evidence>
<feature type="transmembrane region" description="Helical" evidence="6">
    <location>
        <begin position="376"/>
        <end position="397"/>
    </location>
</feature>
<evidence type="ECO:0000256" key="4">
    <source>
        <dbReference type="ARBA" id="ARBA00022989"/>
    </source>
</evidence>
<dbReference type="EMBL" id="FONV01000003">
    <property type="protein sequence ID" value="SFE79124.1"/>
    <property type="molecule type" value="Genomic_DNA"/>
</dbReference>
<dbReference type="PANTHER" id="PTHR23513:SF6">
    <property type="entry name" value="MAJOR FACILITATOR SUPERFAMILY ASSOCIATED DOMAIN-CONTAINING PROTEIN"/>
    <property type="match status" value="1"/>
</dbReference>
<evidence type="ECO:0000313" key="8">
    <source>
        <dbReference type="Proteomes" id="UP000199645"/>
    </source>
</evidence>
<feature type="transmembrane region" description="Helical" evidence="6">
    <location>
        <begin position="73"/>
        <end position="94"/>
    </location>
</feature>
<evidence type="ECO:0000256" key="6">
    <source>
        <dbReference type="SAM" id="Phobius"/>
    </source>
</evidence>
<dbReference type="OrthoDB" id="9815525at2"/>
<dbReference type="AlphaFoldDB" id="A0A1I2DF51"/>
<organism evidence="7 8">
    <name type="scientific">Actinoplanes philippinensis</name>
    <dbReference type="NCBI Taxonomy" id="35752"/>
    <lineage>
        <taxon>Bacteria</taxon>
        <taxon>Bacillati</taxon>
        <taxon>Actinomycetota</taxon>
        <taxon>Actinomycetes</taxon>
        <taxon>Micromonosporales</taxon>
        <taxon>Micromonosporaceae</taxon>
        <taxon>Actinoplanes</taxon>
    </lineage>
</organism>
<keyword evidence="2" id="KW-1003">Cell membrane</keyword>
<feature type="transmembrane region" description="Helical" evidence="6">
    <location>
        <begin position="343"/>
        <end position="364"/>
    </location>
</feature>
<reference evidence="7 8" key="1">
    <citation type="submission" date="2016-10" db="EMBL/GenBank/DDBJ databases">
        <authorList>
            <person name="de Groot N.N."/>
        </authorList>
    </citation>
    <scope>NUCLEOTIDE SEQUENCE [LARGE SCALE GENOMIC DNA]</scope>
    <source>
        <strain evidence="7 8">DSM 43019</strain>
    </source>
</reference>
<feature type="transmembrane region" description="Helical" evidence="6">
    <location>
        <begin position="250"/>
        <end position="268"/>
    </location>
</feature>
<dbReference type="Proteomes" id="UP000199645">
    <property type="component" value="Unassembled WGS sequence"/>
</dbReference>
<dbReference type="CDD" id="cd06173">
    <property type="entry name" value="MFS_MefA_like"/>
    <property type="match status" value="1"/>
</dbReference>
<keyword evidence="8" id="KW-1185">Reference proteome</keyword>
<proteinExistence type="predicted"/>
<keyword evidence="3 6" id="KW-0812">Transmembrane</keyword>
<dbReference type="GO" id="GO:0005886">
    <property type="term" value="C:plasma membrane"/>
    <property type="evidence" value="ECO:0007669"/>
    <property type="project" value="UniProtKB-SubCell"/>
</dbReference>
<dbReference type="InterPro" id="IPR011701">
    <property type="entry name" value="MFS"/>
</dbReference>
<feature type="transmembrane region" description="Helical" evidence="6">
    <location>
        <begin position="101"/>
        <end position="128"/>
    </location>
</feature>
<dbReference type="Gene3D" id="1.20.1250.20">
    <property type="entry name" value="MFS general substrate transporter like domains"/>
    <property type="match status" value="1"/>
</dbReference>
<feature type="transmembrane region" description="Helical" evidence="6">
    <location>
        <begin position="216"/>
        <end position="238"/>
    </location>
</feature>
<protein>
    <submittedName>
        <fullName evidence="7">Predicted arabinose efflux permease, MFS family</fullName>
    </submittedName>
</protein>
<dbReference type="RefSeq" id="WP_093612265.1">
    <property type="nucleotide sequence ID" value="NZ_BOMT01000002.1"/>
</dbReference>
<evidence type="ECO:0000313" key="7">
    <source>
        <dbReference type="EMBL" id="SFE79124.1"/>
    </source>
</evidence>
<dbReference type="SUPFAM" id="SSF103473">
    <property type="entry name" value="MFS general substrate transporter"/>
    <property type="match status" value="1"/>
</dbReference>
<dbReference type="PANTHER" id="PTHR23513">
    <property type="entry name" value="INTEGRAL MEMBRANE EFFLUX PROTEIN-RELATED"/>
    <property type="match status" value="1"/>
</dbReference>
<dbReference type="STRING" id="35752.SAMN05421541_103598"/>
<keyword evidence="5 6" id="KW-0472">Membrane</keyword>
<name>A0A1I2DF51_9ACTN</name>
<evidence type="ECO:0000256" key="3">
    <source>
        <dbReference type="ARBA" id="ARBA00022692"/>
    </source>
</evidence>
<feature type="transmembrane region" description="Helical" evidence="6">
    <location>
        <begin position="280"/>
        <end position="298"/>
    </location>
</feature>
<comment type="subcellular location">
    <subcellularLocation>
        <location evidence="1">Cell membrane</location>
        <topology evidence="1">Multi-pass membrane protein</topology>
    </subcellularLocation>
</comment>
<dbReference type="InterPro" id="IPR036259">
    <property type="entry name" value="MFS_trans_sf"/>
</dbReference>
<sequence>MSLGRDFNRLWLGQSVSNVGDRINLFVVPTVMILLLDASAFQVGLVGMAQYLAIPLLSLAAGVLVDRWDLRRTLIWCDVIRALAIVTIPVAWWLDVLSVPLIFVVVALANATAVFFNIGYTATIAAIVPDTGRVQAYANLEGSRSVAEVVGPAVASGLYRLLGVWSLLVDAVTFLFSAITIKSMRPYGERRPHPEPMWSRLVAGVRLNWDDPVLRGTILGTTLLNCGGPIFVTVLPILAYRGLGLSVPQLGLVMSVAAVAAVAGALLAQRVSRLIGPARMMPWSVFLHCLVGLGVLAAPALNSAIVLGVTLSLYGLFMVWYNVSTAAVRQARVRPADQAVSHAAFRTITWGVIPFAALLGGVLVEQLTPAHGVLGAARITMAGGTLIGVLFAWIPIAPTQARLNRERTAVPA</sequence>
<gene>
    <name evidence="7" type="ORF">SAMN05421541_103598</name>
</gene>
<dbReference type="Pfam" id="PF07690">
    <property type="entry name" value="MFS_1"/>
    <property type="match status" value="1"/>
</dbReference>
<feature type="transmembrane region" description="Helical" evidence="6">
    <location>
        <begin position="304"/>
        <end position="323"/>
    </location>
</feature>
<evidence type="ECO:0000256" key="5">
    <source>
        <dbReference type="ARBA" id="ARBA00023136"/>
    </source>
</evidence>
<keyword evidence="4 6" id="KW-1133">Transmembrane helix</keyword>
<accession>A0A1I2DF51</accession>